<gene>
    <name evidence="2" type="ORF">BpHYR1_002197</name>
</gene>
<dbReference type="AlphaFoldDB" id="A0A3M7R1M7"/>
<proteinExistence type="predicted"/>
<evidence type="ECO:0000256" key="1">
    <source>
        <dbReference type="SAM" id="MobiDB-lite"/>
    </source>
</evidence>
<dbReference type="Proteomes" id="UP000276133">
    <property type="component" value="Unassembled WGS sequence"/>
</dbReference>
<protein>
    <submittedName>
        <fullName evidence="2">Uncharacterized protein</fullName>
    </submittedName>
</protein>
<dbReference type="EMBL" id="REGN01004442">
    <property type="protein sequence ID" value="RNA17502.1"/>
    <property type="molecule type" value="Genomic_DNA"/>
</dbReference>
<feature type="compositionally biased region" description="Basic residues" evidence="1">
    <location>
        <begin position="161"/>
        <end position="175"/>
    </location>
</feature>
<evidence type="ECO:0000313" key="2">
    <source>
        <dbReference type="EMBL" id="RNA17502.1"/>
    </source>
</evidence>
<organism evidence="2 3">
    <name type="scientific">Brachionus plicatilis</name>
    <name type="common">Marine rotifer</name>
    <name type="synonym">Brachionus muelleri</name>
    <dbReference type="NCBI Taxonomy" id="10195"/>
    <lineage>
        <taxon>Eukaryota</taxon>
        <taxon>Metazoa</taxon>
        <taxon>Spiralia</taxon>
        <taxon>Gnathifera</taxon>
        <taxon>Rotifera</taxon>
        <taxon>Eurotatoria</taxon>
        <taxon>Monogononta</taxon>
        <taxon>Pseudotrocha</taxon>
        <taxon>Ploima</taxon>
        <taxon>Brachionidae</taxon>
        <taxon>Brachionus</taxon>
    </lineage>
</organism>
<dbReference type="OrthoDB" id="119028at2759"/>
<feature type="region of interest" description="Disordered" evidence="1">
    <location>
        <begin position="135"/>
        <end position="175"/>
    </location>
</feature>
<keyword evidence="3" id="KW-1185">Reference proteome</keyword>
<name>A0A3M7R1M7_BRAPC</name>
<sequence length="175" mass="19923">MESSDEFEQLSTYSSATQEENQQDVIKNPKKGDNDTDKGRKDVYRCNLVKRRRPQCQAEICLLYNSHNVKLTLFNNGNQHTHDQILEQQTKTGINEATKHYIQTYGEKVIDESNEDEVDIIQEPPTKRIACNQIDKTSSTIQVEPSTSGKTQESSVTQPVVKKRPGRPKGSKNKK</sequence>
<feature type="compositionally biased region" description="Polar residues" evidence="1">
    <location>
        <begin position="9"/>
        <end position="25"/>
    </location>
</feature>
<feature type="compositionally biased region" description="Basic and acidic residues" evidence="1">
    <location>
        <begin position="30"/>
        <end position="40"/>
    </location>
</feature>
<feature type="region of interest" description="Disordered" evidence="1">
    <location>
        <begin position="1"/>
        <end position="40"/>
    </location>
</feature>
<evidence type="ECO:0000313" key="3">
    <source>
        <dbReference type="Proteomes" id="UP000276133"/>
    </source>
</evidence>
<reference evidence="2 3" key="1">
    <citation type="journal article" date="2018" name="Sci. Rep.">
        <title>Genomic signatures of local adaptation to the degree of environmental predictability in rotifers.</title>
        <authorList>
            <person name="Franch-Gras L."/>
            <person name="Hahn C."/>
            <person name="Garcia-Roger E.M."/>
            <person name="Carmona M.J."/>
            <person name="Serra M."/>
            <person name="Gomez A."/>
        </authorList>
    </citation>
    <scope>NUCLEOTIDE SEQUENCE [LARGE SCALE GENOMIC DNA]</scope>
    <source>
        <strain evidence="2">HYR1</strain>
    </source>
</reference>
<comment type="caution">
    <text evidence="2">The sequence shown here is derived from an EMBL/GenBank/DDBJ whole genome shotgun (WGS) entry which is preliminary data.</text>
</comment>
<feature type="compositionally biased region" description="Polar residues" evidence="1">
    <location>
        <begin position="135"/>
        <end position="158"/>
    </location>
</feature>
<accession>A0A3M7R1M7</accession>